<evidence type="ECO:0000256" key="1">
    <source>
        <dbReference type="ARBA" id="ARBA00004196"/>
    </source>
</evidence>
<dbReference type="SUPFAM" id="SSF53822">
    <property type="entry name" value="Periplasmic binding protein-like I"/>
    <property type="match status" value="1"/>
</dbReference>
<dbReference type="PANTHER" id="PTHR30036">
    <property type="entry name" value="D-XYLOSE-BINDING PERIPLASMIC PROTEIN"/>
    <property type="match status" value="1"/>
</dbReference>
<dbReference type="InterPro" id="IPR028082">
    <property type="entry name" value="Peripla_BP_I"/>
</dbReference>
<dbReference type="GO" id="GO:0030246">
    <property type="term" value="F:carbohydrate binding"/>
    <property type="evidence" value="ECO:0007669"/>
    <property type="project" value="TreeGrafter"/>
</dbReference>
<evidence type="ECO:0000259" key="3">
    <source>
        <dbReference type="Pfam" id="PF13407"/>
    </source>
</evidence>
<feature type="domain" description="Periplasmic binding protein" evidence="3">
    <location>
        <begin position="35"/>
        <end position="288"/>
    </location>
</feature>
<dbReference type="InterPro" id="IPR025997">
    <property type="entry name" value="SBP_2_dom"/>
</dbReference>
<dbReference type="Gene3D" id="3.40.50.2300">
    <property type="match status" value="2"/>
</dbReference>
<evidence type="ECO:0000313" key="4">
    <source>
        <dbReference type="EMBL" id="SHI07685.1"/>
    </source>
</evidence>
<dbReference type="Pfam" id="PF13407">
    <property type="entry name" value="Peripla_BP_4"/>
    <property type="match status" value="1"/>
</dbReference>
<protein>
    <submittedName>
        <fullName evidence="4">D-xylose transport system substrate-binding protein</fullName>
    </submittedName>
</protein>
<sequence>MYVSIPDVFYVPVSRLLNNKNLFTPNQNIPRQILIGVSLPNQREDRWIRDAAAMKKEADAQGATLEIKYFDFDPVKQAQQVATMITEQVSIIIIVPIDEESTKQLVKDAHAVGIKVISYEAIAINSDINFFIGFNNIRVGELQGKYLTTYVPKGNYILLSGSPKGELFKEGAMEYITPLVLNRSVKIIADKVIEGWIPIDAYTIVSDILNNVSDKIDGVLAPNDATAGAVISALSEHGLAGKTAVTGQDADLAAIKRIVYGTQLMTVFKDSRELAKTAVDTAIRLVNGSVIDVTNDINNGLKDVPSILVNPIAVDKSNIDKTLVATGIYKKDEIFNRLN</sequence>
<gene>
    <name evidence="4" type="ORF">SAMN02745941_01898</name>
</gene>
<dbReference type="InterPro" id="IPR050555">
    <property type="entry name" value="Bact_Solute-Bind_Prot2"/>
</dbReference>
<evidence type="ECO:0000313" key="5">
    <source>
        <dbReference type="Proteomes" id="UP000184241"/>
    </source>
</evidence>
<comment type="subcellular location">
    <subcellularLocation>
        <location evidence="1">Cell envelope</location>
    </subcellularLocation>
</comment>
<name>A0A1M5Y6H3_9CLOT</name>
<proteinExistence type="predicted"/>
<keyword evidence="2" id="KW-0732">Signal</keyword>
<evidence type="ECO:0000256" key="2">
    <source>
        <dbReference type="ARBA" id="ARBA00022729"/>
    </source>
</evidence>
<organism evidence="4 5">
    <name type="scientific">Clostridium intestinale DSM 6191</name>
    <dbReference type="NCBI Taxonomy" id="1121320"/>
    <lineage>
        <taxon>Bacteria</taxon>
        <taxon>Bacillati</taxon>
        <taxon>Bacillota</taxon>
        <taxon>Clostridia</taxon>
        <taxon>Eubacteriales</taxon>
        <taxon>Clostridiaceae</taxon>
        <taxon>Clostridium</taxon>
    </lineage>
</organism>
<reference evidence="4 5" key="1">
    <citation type="submission" date="2016-11" db="EMBL/GenBank/DDBJ databases">
        <authorList>
            <person name="Jaros S."/>
            <person name="Januszkiewicz K."/>
            <person name="Wedrychowicz H."/>
        </authorList>
    </citation>
    <scope>NUCLEOTIDE SEQUENCE [LARGE SCALE GENOMIC DNA]</scope>
    <source>
        <strain evidence="4 5">DSM 6191</strain>
    </source>
</reference>
<dbReference type="RefSeq" id="WP_073018912.1">
    <property type="nucleotide sequence ID" value="NZ_FQXU01000005.1"/>
</dbReference>
<dbReference type="EMBL" id="FQXU01000005">
    <property type="protein sequence ID" value="SHI07685.1"/>
    <property type="molecule type" value="Genomic_DNA"/>
</dbReference>
<dbReference type="GO" id="GO:0030288">
    <property type="term" value="C:outer membrane-bounded periplasmic space"/>
    <property type="evidence" value="ECO:0007669"/>
    <property type="project" value="TreeGrafter"/>
</dbReference>
<dbReference type="CDD" id="cd19992">
    <property type="entry name" value="PBP1_ABC_xylose_binding-like"/>
    <property type="match status" value="1"/>
</dbReference>
<dbReference type="Proteomes" id="UP000184241">
    <property type="component" value="Unassembled WGS sequence"/>
</dbReference>
<accession>A0A1M5Y6H3</accession>
<dbReference type="PANTHER" id="PTHR30036:SF1">
    <property type="entry name" value="D-XYLOSE-BINDING PERIPLASMIC PROTEIN"/>
    <property type="match status" value="1"/>
</dbReference>
<dbReference type="AlphaFoldDB" id="A0A1M5Y6H3"/>